<keyword evidence="3" id="KW-0813">Transport</keyword>
<dbReference type="InterPro" id="IPR000522">
    <property type="entry name" value="ABC_transptr_permease_BtuC"/>
</dbReference>
<dbReference type="CDD" id="cd06550">
    <property type="entry name" value="TM_ABC_iron-siderophores_like"/>
    <property type="match status" value="1"/>
</dbReference>
<feature type="transmembrane region" description="Helical" evidence="8">
    <location>
        <begin position="58"/>
        <end position="77"/>
    </location>
</feature>
<feature type="transmembrane region" description="Helical" evidence="8">
    <location>
        <begin position="146"/>
        <end position="170"/>
    </location>
</feature>
<comment type="subcellular location">
    <subcellularLocation>
        <location evidence="1">Cell membrane</location>
        <topology evidence="1">Multi-pass membrane protein</topology>
    </subcellularLocation>
</comment>
<dbReference type="PANTHER" id="PTHR30472:SF25">
    <property type="entry name" value="ABC TRANSPORTER PERMEASE PROTEIN MJ0876-RELATED"/>
    <property type="match status" value="1"/>
</dbReference>
<dbReference type="Gene3D" id="1.10.3470.10">
    <property type="entry name" value="ABC transporter involved in vitamin B12 uptake, BtuC"/>
    <property type="match status" value="1"/>
</dbReference>
<dbReference type="Pfam" id="PF01032">
    <property type="entry name" value="FecCD"/>
    <property type="match status" value="1"/>
</dbReference>
<evidence type="ECO:0000313" key="9">
    <source>
        <dbReference type="EMBL" id="HEW63525.1"/>
    </source>
</evidence>
<dbReference type="SUPFAM" id="SSF81345">
    <property type="entry name" value="ABC transporter involved in vitamin B12 uptake, BtuC"/>
    <property type="match status" value="1"/>
</dbReference>
<dbReference type="EMBL" id="DSFH01000012">
    <property type="protein sequence ID" value="HEW63525.1"/>
    <property type="molecule type" value="Genomic_DNA"/>
</dbReference>
<feature type="transmembrane region" description="Helical" evidence="8">
    <location>
        <begin position="273"/>
        <end position="294"/>
    </location>
</feature>
<organism evidence="9">
    <name type="scientific">Fervidicoccus fontis</name>
    <dbReference type="NCBI Taxonomy" id="683846"/>
    <lineage>
        <taxon>Archaea</taxon>
        <taxon>Thermoproteota</taxon>
        <taxon>Thermoprotei</taxon>
        <taxon>Fervidicoccales</taxon>
        <taxon>Fervidicoccaceae</taxon>
        <taxon>Fervidicoccus</taxon>
    </lineage>
</organism>
<evidence type="ECO:0000256" key="2">
    <source>
        <dbReference type="ARBA" id="ARBA00007935"/>
    </source>
</evidence>
<feature type="transmembrane region" description="Helical" evidence="8">
    <location>
        <begin position="114"/>
        <end position="134"/>
    </location>
</feature>
<evidence type="ECO:0000256" key="5">
    <source>
        <dbReference type="ARBA" id="ARBA00022692"/>
    </source>
</evidence>
<proteinExistence type="inferred from homology"/>
<evidence type="ECO:0000256" key="7">
    <source>
        <dbReference type="ARBA" id="ARBA00023136"/>
    </source>
</evidence>
<gene>
    <name evidence="9" type="ORF">ENO39_00480</name>
</gene>
<dbReference type="PANTHER" id="PTHR30472">
    <property type="entry name" value="FERRIC ENTEROBACTIN TRANSPORT SYSTEM PERMEASE PROTEIN"/>
    <property type="match status" value="1"/>
</dbReference>
<feature type="transmembrane region" description="Helical" evidence="8">
    <location>
        <begin position="236"/>
        <end position="261"/>
    </location>
</feature>
<dbReference type="GO" id="GO:0022857">
    <property type="term" value="F:transmembrane transporter activity"/>
    <property type="evidence" value="ECO:0007669"/>
    <property type="project" value="InterPro"/>
</dbReference>
<feature type="transmembrane region" description="Helical" evidence="8">
    <location>
        <begin position="306"/>
        <end position="323"/>
    </location>
</feature>
<dbReference type="Proteomes" id="UP000886076">
    <property type="component" value="Unassembled WGS sequence"/>
</dbReference>
<evidence type="ECO:0000256" key="4">
    <source>
        <dbReference type="ARBA" id="ARBA00022475"/>
    </source>
</evidence>
<name>A0A7C2VHC4_9CREN</name>
<keyword evidence="5 8" id="KW-0812">Transmembrane</keyword>
<evidence type="ECO:0000256" key="8">
    <source>
        <dbReference type="SAM" id="Phobius"/>
    </source>
</evidence>
<protein>
    <submittedName>
        <fullName evidence="9">Iron ABC transporter permease</fullName>
    </submittedName>
</protein>
<feature type="transmembrane region" description="Helical" evidence="8">
    <location>
        <begin position="89"/>
        <end position="108"/>
    </location>
</feature>
<dbReference type="GO" id="GO:0005886">
    <property type="term" value="C:plasma membrane"/>
    <property type="evidence" value="ECO:0007669"/>
    <property type="project" value="UniProtKB-SubCell"/>
</dbReference>
<feature type="transmembrane region" description="Helical" evidence="8">
    <location>
        <begin position="190"/>
        <end position="207"/>
    </location>
</feature>
<keyword evidence="4" id="KW-1003">Cell membrane</keyword>
<dbReference type="AlphaFoldDB" id="A0A7C2VHC4"/>
<evidence type="ECO:0000256" key="1">
    <source>
        <dbReference type="ARBA" id="ARBA00004651"/>
    </source>
</evidence>
<keyword evidence="6 8" id="KW-1133">Transmembrane helix</keyword>
<dbReference type="GO" id="GO:0033214">
    <property type="term" value="P:siderophore-iron import into cell"/>
    <property type="evidence" value="ECO:0007669"/>
    <property type="project" value="TreeGrafter"/>
</dbReference>
<dbReference type="InterPro" id="IPR037294">
    <property type="entry name" value="ABC_BtuC-like"/>
</dbReference>
<evidence type="ECO:0000256" key="6">
    <source>
        <dbReference type="ARBA" id="ARBA00022989"/>
    </source>
</evidence>
<comment type="similarity">
    <text evidence="2">Belongs to the binding-protein-dependent transport system permease family. FecCD subfamily.</text>
</comment>
<evidence type="ECO:0000256" key="3">
    <source>
        <dbReference type="ARBA" id="ARBA00022448"/>
    </source>
</evidence>
<reference evidence="9" key="1">
    <citation type="journal article" date="2020" name="mSystems">
        <title>Genome- and Community-Level Interaction Insights into Carbon Utilization and Element Cycling Functions of Hydrothermarchaeota in Hydrothermal Sediment.</title>
        <authorList>
            <person name="Zhou Z."/>
            <person name="Liu Y."/>
            <person name="Xu W."/>
            <person name="Pan J."/>
            <person name="Luo Z.H."/>
            <person name="Li M."/>
        </authorList>
    </citation>
    <scope>NUCLEOTIDE SEQUENCE [LARGE SCALE GENOMIC DNA]</scope>
    <source>
        <strain evidence="9">SpSt-1261</strain>
    </source>
</reference>
<sequence>MIKKFVKLRKMIKLKFFSFVFFFTILVSSLLSLYLGSSGSIAFDEWKWENVIFQIRMYRTLTVIFTSETLAIIGLILQTIFSNPLVDSSILGISSGSSLGAVIGLLLVSRMGYSAIFIFSFIFSLLAFIVILFLSKITGYKTISMVLSGVIISTLFNSFLYLLFMTNTILTRVHSVSWMFGTFEFSNSSSFYASFISFLIVFVFLYVKGPRLRQLLYGDDFAIARGADPKNLRREVLIVTSISISLISVYEGPIGFIGLIVPHIARMMLGGDISVASLGSLFISPVILLLSDVVARVLLAPSEIPIGIITSLIGAPFFLMLLVKSYRGE</sequence>
<comment type="caution">
    <text evidence="9">The sequence shown here is derived from an EMBL/GenBank/DDBJ whole genome shotgun (WGS) entry which is preliminary data.</text>
</comment>
<accession>A0A7C2VHC4</accession>
<keyword evidence="7 8" id="KW-0472">Membrane</keyword>